<dbReference type="CDD" id="cd07043">
    <property type="entry name" value="STAS_anti-anti-sigma_factors"/>
    <property type="match status" value="1"/>
</dbReference>
<evidence type="ECO:0000313" key="4">
    <source>
        <dbReference type="EMBL" id="MFH5208473.1"/>
    </source>
</evidence>
<evidence type="ECO:0000259" key="3">
    <source>
        <dbReference type="PROSITE" id="PS50801"/>
    </source>
</evidence>
<sequence>MSTHTQSVPFAVTPRRTDSAAVIAVAGEVDLSTASVLASAIAAETDTHPTALIVDLTEVSFLASAAMTVLVHAHQKHSSKLDFSVVADGPTTSRPLKMMGLDQVFPLYPDLDTALAAVTR</sequence>
<comment type="caution">
    <text evidence="4">The sequence shown here is derived from an EMBL/GenBank/DDBJ whole genome shotgun (WGS) entry which is preliminary data.</text>
</comment>
<evidence type="ECO:0000256" key="2">
    <source>
        <dbReference type="RuleBase" id="RU003749"/>
    </source>
</evidence>
<dbReference type="PANTHER" id="PTHR33495">
    <property type="entry name" value="ANTI-SIGMA FACTOR ANTAGONIST TM_1081-RELATED-RELATED"/>
    <property type="match status" value="1"/>
</dbReference>
<dbReference type="InterPro" id="IPR003658">
    <property type="entry name" value="Anti-sigma_ant"/>
</dbReference>
<dbReference type="Gene3D" id="3.30.750.24">
    <property type="entry name" value="STAS domain"/>
    <property type="match status" value="1"/>
</dbReference>
<evidence type="ECO:0000313" key="5">
    <source>
        <dbReference type="Proteomes" id="UP001609175"/>
    </source>
</evidence>
<proteinExistence type="inferred from homology"/>
<comment type="similarity">
    <text evidence="1 2">Belongs to the anti-sigma-factor antagonist family.</text>
</comment>
<accession>A0ABW7JKX9</accession>
<dbReference type="RefSeq" id="WP_395113966.1">
    <property type="nucleotide sequence ID" value="NZ_JBIMSO010000039.1"/>
</dbReference>
<protein>
    <recommendedName>
        <fullName evidence="2">Anti-sigma factor antagonist</fullName>
    </recommendedName>
</protein>
<dbReference type="PANTHER" id="PTHR33495:SF13">
    <property type="entry name" value="ANTI-SIGMA-F FACTOR ANTAGONIST RSFB"/>
    <property type="match status" value="1"/>
</dbReference>
<reference evidence="4 5" key="1">
    <citation type="submission" date="2024-10" db="EMBL/GenBank/DDBJ databases">
        <authorList>
            <person name="Riesco R."/>
        </authorList>
    </citation>
    <scope>NUCLEOTIDE SEQUENCE [LARGE SCALE GENOMIC DNA]</scope>
    <source>
        <strain evidence="4 5">NCIMB 15449</strain>
    </source>
</reference>
<organism evidence="4 5">
    <name type="scientific">Antrihabitans spumae</name>
    <dbReference type="NCBI Taxonomy" id="3373370"/>
    <lineage>
        <taxon>Bacteria</taxon>
        <taxon>Bacillati</taxon>
        <taxon>Actinomycetota</taxon>
        <taxon>Actinomycetes</taxon>
        <taxon>Mycobacteriales</taxon>
        <taxon>Nocardiaceae</taxon>
        <taxon>Antrihabitans</taxon>
    </lineage>
</organism>
<dbReference type="Proteomes" id="UP001609175">
    <property type="component" value="Unassembled WGS sequence"/>
</dbReference>
<dbReference type="NCBIfam" id="TIGR00377">
    <property type="entry name" value="ant_ant_sig"/>
    <property type="match status" value="1"/>
</dbReference>
<dbReference type="Pfam" id="PF01740">
    <property type="entry name" value="STAS"/>
    <property type="match status" value="1"/>
</dbReference>
<dbReference type="PROSITE" id="PS50801">
    <property type="entry name" value="STAS"/>
    <property type="match status" value="1"/>
</dbReference>
<dbReference type="InterPro" id="IPR002645">
    <property type="entry name" value="STAS_dom"/>
</dbReference>
<gene>
    <name evidence="4" type="ORF">ACHIPZ_09700</name>
</gene>
<dbReference type="EMBL" id="JBIMSO010000039">
    <property type="protein sequence ID" value="MFH5208473.1"/>
    <property type="molecule type" value="Genomic_DNA"/>
</dbReference>
<dbReference type="InterPro" id="IPR036513">
    <property type="entry name" value="STAS_dom_sf"/>
</dbReference>
<evidence type="ECO:0000256" key="1">
    <source>
        <dbReference type="ARBA" id="ARBA00009013"/>
    </source>
</evidence>
<dbReference type="SUPFAM" id="SSF52091">
    <property type="entry name" value="SpoIIaa-like"/>
    <property type="match status" value="1"/>
</dbReference>
<feature type="domain" description="STAS" evidence="3">
    <location>
        <begin position="10"/>
        <end position="118"/>
    </location>
</feature>
<name>A0ABW7JKX9_9NOCA</name>